<keyword evidence="1" id="KW-0812">Transmembrane</keyword>
<evidence type="ECO:0000313" key="4">
    <source>
        <dbReference type="Proteomes" id="UP000320390"/>
    </source>
</evidence>
<keyword evidence="1" id="KW-1133">Transmembrane helix</keyword>
<feature type="transmembrane region" description="Helical" evidence="1">
    <location>
        <begin position="66"/>
        <end position="88"/>
    </location>
</feature>
<dbReference type="PROSITE" id="PS50234">
    <property type="entry name" value="VWFA"/>
    <property type="match status" value="1"/>
</dbReference>
<dbReference type="RefSeq" id="WP_419190687.1">
    <property type="nucleotide sequence ID" value="NZ_CP036434.1"/>
</dbReference>
<dbReference type="AlphaFoldDB" id="A0A518F0B0"/>
<dbReference type="SUPFAM" id="SSF53300">
    <property type="entry name" value="vWA-like"/>
    <property type="match status" value="1"/>
</dbReference>
<dbReference type="PANTHER" id="PTHR37947">
    <property type="entry name" value="BLL2462 PROTEIN"/>
    <property type="match status" value="1"/>
</dbReference>
<reference evidence="3 4" key="1">
    <citation type="submission" date="2019-02" db="EMBL/GenBank/DDBJ databases">
        <title>Deep-cultivation of Planctomycetes and their phenomic and genomic characterization uncovers novel biology.</title>
        <authorList>
            <person name="Wiegand S."/>
            <person name="Jogler M."/>
            <person name="Boedeker C."/>
            <person name="Pinto D."/>
            <person name="Vollmers J."/>
            <person name="Rivas-Marin E."/>
            <person name="Kohn T."/>
            <person name="Peeters S.H."/>
            <person name="Heuer A."/>
            <person name="Rast P."/>
            <person name="Oberbeckmann S."/>
            <person name="Bunk B."/>
            <person name="Jeske O."/>
            <person name="Meyerdierks A."/>
            <person name="Storesund J.E."/>
            <person name="Kallscheuer N."/>
            <person name="Luecker S."/>
            <person name="Lage O.M."/>
            <person name="Pohl T."/>
            <person name="Merkel B.J."/>
            <person name="Hornburger P."/>
            <person name="Mueller R.-W."/>
            <person name="Bruemmer F."/>
            <person name="Labrenz M."/>
            <person name="Spormann A.M."/>
            <person name="Op den Camp H."/>
            <person name="Overmann J."/>
            <person name="Amann R."/>
            <person name="Jetten M.S.M."/>
            <person name="Mascher T."/>
            <person name="Medema M.H."/>
            <person name="Devos D.P."/>
            <person name="Kaster A.-K."/>
            <person name="Ovreas L."/>
            <person name="Rohde M."/>
            <person name="Galperin M.Y."/>
            <person name="Jogler C."/>
        </authorList>
    </citation>
    <scope>NUCLEOTIDE SEQUENCE [LARGE SCALE GENOMIC DNA]</scope>
    <source>
        <strain evidence="3 4">Poly30</strain>
    </source>
</reference>
<dbReference type="Pfam" id="PF13519">
    <property type="entry name" value="VWA_2"/>
    <property type="match status" value="1"/>
</dbReference>
<gene>
    <name evidence="3" type="ORF">Poly30_53250</name>
</gene>
<dbReference type="Proteomes" id="UP000320390">
    <property type="component" value="Chromosome"/>
</dbReference>
<name>A0A518F0B0_9BACT</name>
<feature type="domain" description="VWFA" evidence="2">
    <location>
        <begin position="103"/>
        <end position="280"/>
    </location>
</feature>
<evidence type="ECO:0000259" key="2">
    <source>
        <dbReference type="PROSITE" id="PS50234"/>
    </source>
</evidence>
<protein>
    <submittedName>
        <fullName evidence="3">von Willebrand factor type A domain protein</fullName>
    </submittedName>
</protein>
<feature type="transmembrane region" description="Helical" evidence="1">
    <location>
        <begin position="12"/>
        <end position="33"/>
    </location>
</feature>
<dbReference type="Gene3D" id="3.40.50.410">
    <property type="entry name" value="von Willebrand factor, type A domain"/>
    <property type="match status" value="1"/>
</dbReference>
<keyword evidence="4" id="KW-1185">Reference proteome</keyword>
<evidence type="ECO:0000256" key="1">
    <source>
        <dbReference type="SAM" id="Phobius"/>
    </source>
</evidence>
<dbReference type="PANTHER" id="PTHR37947:SF1">
    <property type="entry name" value="BLL2462 PROTEIN"/>
    <property type="match status" value="1"/>
</dbReference>
<dbReference type="EMBL" id="CP036434">
    <property type="protein sequence ID" value="QDV09765.1"/>
    <property type="molecule type" value="Genomic_DNA"/>
</dbReference>
<dbReference type="InterPro" id="IPR002035">
    <property type="entry name" value="VWF_A"/>
</dbReference>
<accession>A0A518F0B0</accession>
<dbReference type="CDD" id="cd00198">
    <property type="entry name" value="vWFA"/>
    <property type="match status" value="1"/>
</dbReference>
<dbReference type="InterPro" id="IPR036465">
    <property type="entry name" value="vWFA_dom_sf"/>
</dbReference>
<organism evidence="3 4">
    <name type="scientific">Saltatorellus ferox</name>
    <dbReference type="NCBI Taxonomy" id="2528018"/>
    <lineage>
        <taxon>Bacteria</taxon>
        <taxon>Pseudomonadati</taxon>
        <taxon>Planctomycetota</taxon>
        <taxon>Planctomycetia</taxon>
        <taxon>Planctomycetia incertae sedis</taxon>
        <taxon>Saltatorellus</taxon>
    </lineage>
</organism>
<evidence type="ECO:0000313" key="3">
    <source>
        <dbReference type="EMBL" id="QDV09765.1"/>
    </source>
</evidence>
<dbReference type="SMART" id="SM00327">
    <property type="entry name" value="VWA"/>
    <property type="match status" value="1"/>
</dbReference>
<proteinExistence type="predicted"/>
<keyword evidence="1" id="KW-0472">Membrane</keyword>
<feature type="transmembrane region" description="Helical" evidence="1">
    <location>
        <begin position="299"/>
        <end position="320"/>
    </location>
</feature>
<sequence length="325" mass="35485">MNLPFDITLSLSFARPWILAFLVLPAMLFFWVWTRRGARLALPFDHQYGDPKKLPGRRARGRALGFFLKLAESVPALLAVIAILLLAGPQRVGAPKTKRKLTNIQFCVDVSGSMTASYGEGTRYDAAMEAINGFLDFREGDAFGLTFFGNNVLHWVPLTSDTSAFRCAPPFMDPKRGTMPPWFGGTAIGKALKACRDVLITREEGDRMIILISDGQSPDLYGGQDQEIADMMREAGISVYGIHVASGGIPGEVVNIASISGGEVFEAGDPVALETVFKRIDEMQVAELEKVAGEQLDAFGPWCWLGLGALGLFALFGFFLRATPW</sequence>